<feature type="transmembrane region" description="Helical" evidence="4">
    <location>
        <begin position="130"/>
        <end position="152"/>
    </location>
</feature>
<dbReference type="InterPro" id="IPR036890">
    <property type="entry name" value="HATPase_C_sf"/>
</dbReference>
<dbReference type="CDD" id="cd00075">
    <property type="entry name" value="HATPase"/>
    <property type="match status" value="1"/>
</dbReference>
<dbReference type="Pfam" id="PF02518">
    <property type="entry name" value="HATPase_c"/>
    <property type="match status" value="1"/>
</dbReference>
<keyword evidence="4" id="KW-1133">Transmembrane helix</keyword>
<comment type="caution">
    <text evidence="6">The sequence shown here is derived from an EMBL/GenBank/DDBJ whole genome shotgun (WGS) entry which is preliminary data.</text>
</comment>
<dbReference type="Gene3D" id="3.30.565.10">
    <property type="entry name" value="Histidine kinase-like ATPase, C-terminal domain"/>
    <property type="match status" value="1"/>
</dbReference>
<dbReference type="PRINTS" id="PR00344">
    <property type="entry name" value="BCTRLSENSOR"/>
</dbReference>
<proteinExistence type="predicted"/>
<reference evidence="6" key="1">
    <citation type="submission" date="2020-04" db="EMBL/GenBank/DDBJ databases">
        <authorList>
            <person name="Zhang T."/>
        </authorList>
    </citation>
    <scope>NUCLEOTIDE SEQUENCE</scope>
    <source>
        <strain evidence="6">HKST-UBA12</strain>
    </source>
</reference>
<evidence type="ECO:0000256" key="4">
    <source>
        <dbReference type="SAM" id="Phobius"/>
    </source>
</evidence>
<dbReference type="PROSITE" id="PS50109">
    <property type="entry name" value="HIS_KIN"/>
    <property type="match status" value="1"/>
</dbReference>
<evidence type="ECO:0000256" key="1">
    <source>
        <dbReference type="ARBA" id="ARBA00000085"/>
    </source>
</evidence>
<feature type="transmembrane region" description="Helical" evidence="4">
    <location>
        <begin position="82"/>
        <end position="100"/>
    </location>
</feature>
<feature type="transmembrane region" description="Helical" evidence="4">
    <location>
        <begin position="158"/>
        <end position="177"/>
    </location>
</feature>
<dbReference type="InterPro" id="IPR005467">
    <property type="entry name" value="His_kinase_dom"/>
</dbReference>
<reference evidence="6" key="2">
    <citation type="journal article" date="2021" name="Microbiome">
        <title>Successional dynamics and alternative stable states in a saline activated sludge microbial community over 9 years.</title>
        <authorList>
            <person name="Wang Y."/>
            <person name="Ye J."/>
            <person name="Ju F."/>
            <person name="Liu L."/>
            <person name="Boyd J.A."/>
            <person name="Deng Y."/>
            <person name="Parks D.H."/>
            <person name="Jiang X."/>
            <person name="Yin X."/>
            <person name="Woodcroft B.J."/>
            <person name="Tyson G.W."/>
            <person name="Hugenholtz P."/>
            <person name="Polz M.F."/>
            <person name="Zhang T."/>
        </authorList>
    </citation>
    <scope>NUCLEOTIDE SEQUENCE</scope>
    <source>
        <strain evidence="6">HKST-UBA12</strain>
    </source>
</reference>
<feature type="domain" description="Histidine kinase" evidence="5">
    <location>
        <begin position="208"/>
        <end position="425"/>
    </location>
</feature>
<dbReference type="EC" id="2.7.13.3" evidence="2"/>
<name>A0A955I6U3_9BACT</name>
<protein>
    <recommendedName>
        <fullName evidence="2">histidine kinase</fullName>
        <ecNumber evidence="2">2.7.13.3</ecNumber>
    </recommendedName>
</protein>
<dbReference type="InterPro" id="IPR003594">
    <property type="entry name" value="HATPase_dom"/>
</dbReference>
<feature type="transmembrane region" description="Helical" evidence="4">
    <location>
        <begin position="28"/>
        <end position="48"/>
    </location>
</feature>
<keyword evidence="4" id="KW-0812">Transmembrane</keyword>
<keyword evidence="6" id="KW-0418">Kinase</keyword>
<dbReference type="InterPro" id="IPR004358">
    <property type="entry name" value="Sig_transdc_His_kin-like_C"/>
</dbReference>
<dbReference type="GO" id="GO:0000155">
    <property type="term" value="F:phosphorelay sensor kinase activity"/>
    <property type="evidence" value="ECO:0007669"/>
    <property type="project" value="TreeGrafter"/>
</dbReference>
<dbReference type="SMART" id="SM00387">
    <property type="entry name" value="HATPase_c"/>
    <property type="match status" value="1"/>
</dbReference>
<dbReference type="SUPFAM" id="SSF55874">
    <property type="entry name" value="ATPase domain of HSP90 chaperone/DNA topoisomerase II/histidine kinase"/>
    <property type="match status" value="1"/>
</dbReference>
<evidence type="ECO:0000313" key="6">
    <source>
        <dbReference type="EMBL" id="MCA9378989.1"/>
    </source>
</evidence>
<evidence type="ECO:0000256" key="2">
    <source>
        <dbReference type="ARBA" id="ARBA00012438"/>
    </source>
</evidence>
<comment type="catalytic activity">
    <reaction evidence="1">
        <text>ATP + protein L-histidine = ADP + protein N-phospho-L-histidine.</text>
        <dbReference type="EC" id="2.7.13.3"/>
    </reaction>
</comment>
<dbReference type="Proteomes" id="UP000760819">
    <property type="component" value="Unassembled WGS sequence"/>
</dbReference>
<gene>
    <name evidence="6" type="ORF">KC640_01040</name>
</gene>
<evidence type="ECO:0000256" key="3">
    <source>
        <dbReference type="ARBA" id="ARBA00022553"/>
    </source>
</evidence>
<dbReference type="EMBL" id="JAGQLI010000053">
    <property type="protein sequence ID" value="MCA9378989.1"/>
    <property type="molecule type" value="Genomic_DNA"/>
</dbReference>
<dbReference type="InterPro" id="IPR048435">
    <property type="entry name" value="MASE6"/>
</dbReference>
<evidence type="ECO:0000313" key="7">
    <source>
        <dbReference type="Proteomes" id="UP000760819"/>
    </source>
</evidence>
<keyword evidence="6" id="KW-0808">Transferase</keyword>
<keyword evidence="4" id="KW-0472">Membrane</keyword>
<accession>A0A955I6U3</accession>
<feature type="transmembrane region" description="Helical" evidence="4">
    <location>
        <begin position="106"/>
        <end position="123"/>
    </location>
</feature>
<sequence length="427" mass="48660">MQQPVDQKTSADYQLVENDQSYFLRRKLFLQLFGLVGGGIILFYAFVNLIVADYWAFAVELCAGSAMVVALYLVSRTEKSELAVNIALVAGTVIIWQNFYSSGFDGTGVYWVFMAPLLIFFLAGTRKAIFWNIILYLGLILLFLAMQLGIITNHYSQFGVGMMFIALTVFSLVIYFYQRGLERYLIELVTKREQLDSQNRVRERFVKIVTDQFRSPIALTYQQIMHNLNKDELPVEVRESLESVRQPMRDINRRIEEMLVAMQIQANETSLERQETDIPGLLRKELEIYRGQYAHQHVEVALVNIDDKQVAEVDPQKMQMVFRVLIDNAFTYTQVDKKISIVLSKQEDNLRLEITDEGIGIPSTDQWAIGELFSRGGNSAQMDPDGIGVGLYVAKQFVLAHKGKFSFLSAEGKGSTFKVEFPIKQAG</sequence>
<dbReference type="AlphaFoldDB" id="A0A955I6U3"/>
<organism evidence="6 7">
    <name type="scientific">Candidatus Dojkabacteria bacterium</name>
    <dbReference type="NCBI Taxonomy" id="2099670"/>
    <lineage>
        <taxon>Bacteria</taxon>
        <taxon>Candidatus Dojkabacteria</taxon>
    </lineage>
</organism>
<dbReference type="PANTHER" id="PTHR43547:SF2">
    <property type="entry name" value="HYBRID SIGNAL TRANSDUCTION HISTIDINE KINASE C"/>
    <property type="match status" value="1"/>
</dbReference>
<evidence type="ECO:0000259" key="5">
    <source>
        <dbReference type="PROSITE" id="PS50109"/>
    </source>
</evidence>
<dbReference type="Pfam" id="PF20966">
    <property type="entry name" value="MASE6"/>
    <property type="match status" value="1"/>
</dbReference>
<keyword evidence="3" id="KW-0597">Phosphoprotein</keyword>
<dbReference type="PANTHER" id="PTHR43547">
    <property type="entry name" value="TWO-COMPONENT HISTIDINE KINASE"/>
    <property type="match status" value="1"/>
</dbReference>
<feature type="transmembrane region" description="Helical" evidence="4">
    <location>
        <begin position="54"/>
        <end position="75"/>
    </location>
</feature>